<feature type="compositionally biased region" description="Basic and acidic residues" evidence="1">
    <location>
        <begin position="7"/>
        <end position="35"/>
    </location>
</feature>
<evidence type="ECO:0000313" key="2">
    <source>
        <dbReference type="EMBL" id="XCH28649.1"/>
    </source>
</evidence>
<gene>
    <name evidence="2" type="ORF">ABRQ22_13670</name>
</gene>
<accession>A0AAU8FYX1</accession>
<proteinExistence type="predicted"/>
<protein>
    <submittedName>
        <fullName evidence="2">Uncharacterized protein</fullName>
    </submittedName>
</protein>
<reference evidence="2" key="1">
    <citation type="submission" date="2024-06" db="EMBL/GenBank/DDBJ databases">
        <title>Complete genome sequence of the cellulolytic actinobacterium, Cellulosimicrobium ES-005.</title>
        <authorList>
            <person name="Matthews C.T."/>
            <person name="Underwood K.D."/>
            <person name="Ghanchi K.M."/>
            <person name="Fields S.D."/>
            <person name="Gardner S.G."/>
        </authorList>
    </citation>
    <scope>NUCLEOTIDE SEQUENCE</scope>
    <source>
        <strain evidence="2">ES-005</strain>
    </source>
</reference>
<dbReference type="AlphaFoldDB" id="A0AAU8FYX1"/>
<organism evidence="2">
    <name type="scientific">Cellulosimicrobium sp. ES-005</name>
    <dbReference type="NCBI Taxonomy" id="3163031"/>
    <lineage>
        <taxon>Bacteria</taxon>
        <taxon>Bacillati</taxon>
        <taxon>Actinomycetota</taxon>
        <taxon>Actinomycetes</taxon>
        <taxon>Micrococcales</taxon>
        <taxon>Promicromonosporaceae</taxon>
        <taxon>Cellulosimicrobium</taxon>
    </lineage>
</organism>
<name>A0AAU8FYX1_9MICO</name>
<evidence type="ECO:0000256" key="1">
    <source>
        <dbReference type="SAM" id="MobiDB-lite"/>
    </source>
</evidence>
<dbReference type="RefSeq" id="WP_253051870.1">
    <property type="nucleotide sequence ID" value="NZ_CP159290.1"/>
</dbReference>
<feature type="region of interest" description="Disordered" evidence="1">
    <location>
        <begin position="1"/>
        <end position="64"/>
    </location>
</feature>
<dbReference type="EMBL" id="CP159290">
    <property type="protein sequence ID" value="XCH28649.1"/>
    <property type="molecule type" value="Genomic_DNA"/>
</dbReference>
<sequence>MSENDEGTARHGAEERSTEAPPEDGHAPGRARTDRAGAAATEAIPGEVPADDPERDADDRFDAG</sequence>